<dbReference type="InterPro" id="IPR006843">
    <property type="entry name" value="PAP/fibrillin_dom"/>
</dbReference>
<dbReference type="InterPro" id="IPR016177">
    <property type="entry name" value="DNA-bd_dom_sf"/>
</dbReference>
<dbReference type="Gramene" id="A06p02730.2_BraZ1">
    <property type="protein sequence ID" value="A06p02730.2_BraZ1.CDS"/>
    <property type="gene ID" value="A06g02730.2_BraZ1"/>
</dbReference>
<dbReference type="PANTHER" id="PTHR31906">
    <property type="entry name" value="PLASTID-LIPID-ASSOCIATED PROTEIN 4, CHLOROPLASTIC-RELATED"/>
    <property type="match status" value="1"/>
</dbReference>
<evidence type="ECO:0000256" key="9">
    <source>
        <dbReference type="ARBA" id="ARBA00023125"/>
    </source>
</evidence>
<evidence type="ECO:0000256" key="10">
    <source>
        <dbReference type="ARBA" id="ARBA00023163"/>
    </source>
</evidence>
<dbReference type="Gene3D" id="3.30.730.10">
    <property type="entry name" value="AP2/ERF domain"/>
    <property type="match status" value="1"/>
</dbReference>
<dbReference type="GO" id="GO:0009873">
    <property type="term" value="P:ethylene-activated signaling pathway"/>
    <property type="evidence" value="ECO:0007669"/>
    <property type="project" value="UniProtKB-KW"/>
</dbReference>
<dbReference type="EMBL" id="LS974622">
    <property type="protein sequence ID" value="CAG7868033.1"/>
    <property type="molecule type" value="Genomic_DNA"/>
</dbReference>
<evidence type="ECO:0000256" key="11">
    <source>
        <dbReference type="ARBA" id="ARBA00023242"/>
    </source>
</evidence>
<evidence type="ECO:0000256" key="8">
    <source>
        <dbReference type="ARBA" id="ARBA00023015"/>
    </source>
</evidence>
<keyword evidence="8" id="KW-0805">Transcription regulation</keyword>
<protein>
    <recommendedName>
        <fullName evidence="16">AP2/ERF and B3 domain-containing transcription factor</fullName>
    </recommendedName>
</protein>
<evidence type="ECO:0000256" key="1">
    <source>
        <dbReference type="ARBA" id="ARBA00004123"/>
    </source>
</evidence>
<evidence type="ECO:0000256" key="2">
    <source>
        <dbReference type="ARBA" id="ARBA00004229"/>
    </source>
</evidence>
<dbReference type="GO" id="GO:0009507">
    <property type="term" value="C:chloroplast"/>
    <property type="evidence" value="ECO:0007669"/>
    <property type="project" value="UniProtKB-SubCell"/>
</dbReference>
<evidence type="ECO:0000256" key="4">
    <source>
        <dbReference type="ARBA" id="ARBA00009089"/>
    </source>
</evidence>
<keyword evidence="11" id="KW-0539">Nucleus</keyword>
<dbReference type="CDD" id="cd00018">
    <property type="entry name" value="AP2"/>
    <property type="match status" value="1"/>
</dbReference>
<keyword evidence="7" id="KW-0809">Transit peptide</keyword>
<proteinExistence type="inferred from homology"/>
<dbReference type="SMART" id="SM01019">
    <property type="entry name" value="B3"/>
    <property type="match status" value="1"/>
</dbReference>
<dbReference type="InterPro" id="IPR036955">
    <property type="entry name" value="AP2/ERF_dom_sf"/>
</dbReference>
<evidence type="ECO:0000313" key="15">
    <source>
        <dbReference type="Proteomes" id="UP000694005"/>
    </source>
</evidence>
<dbReference type="InterPro" id="IPR001471">
    <property type="entry name" value="AP2/ERF_dom"/>
</dbReference>
<dbReference type="PROSITE" id="PS51032">
    <property type="entry name" value="AP2_ERF"/>
    <property type="match status" value="1"/>
</dbReference>
<feature type="domain" description="TF-B3" evidence="12">
    <location>
        <begin position="559"/>
        <end position="671"/>
    </location>
</feature>
<dbReference type="GO" id="GO:0003700">
    <property type="term" value="F:DNA-binding transcription factor activity"/>
    <property type="evidence" value="ECO:0007669"/>
    <property type="project" value="InterPro"/>
</dbReference>
<dbReference type="SMART" id="SM00380">
    <property type="entry name" value="AP2"/>
    <property type="match status" value="1"/>
</dbReference>
<comment type="subcellular location">
    <subcellularLocation>
        <location evidence="1">Nucleus</location>
    </subcellularLocation>
    <subcellularLocation>
        <location evidence="2">Plastid</location>
        <location evidence="2">Chloroplast</location>
    </subcellularLocation>
</comment>
<evidence type="ECO:0000259" key="13">
    <source>
        <dbReference type="PROSITE" id="PS51032"/>
    </source>
</evidence>
<evidence type="ECO:0000256" key="7">
    <source>
        <dbReference type="ARBA" id="ARBA00022946"/>
    </source>
</evidence>
<dbReference type="CDD" id="cd10017">
    <property type="entry name" value="B3_DNA"/>
    <property type="match status" value="1"/>
</dbReference>
<comment type="similarity">
    <text evidence="4">Belongs to the AP2/ERF transcription factor family. RAV subfamily.</text>
</comment>
<keyword evidence="10" id="KW-0804">Transcription</keyword>
<evidence type="ECO:0000256" key="5">
    <source>
        <dbReference type="ARBA" id="ARBA00022640"/>
    </source>
</evidence>
<dbReference type="Gene3D" id="2.40.330.10">
    <property type="entry name" value="DNA-binding pseudobarrel domain"/>
    <property type="match status" value="1"/>
</dbReference>
<comment type="similarity">
    <text evidence="3">Belongs to the PAP/fibrillin family.</text>
</comment>
<name>A0A8D9G3S4_BRACM</name>
<keyword evidence="5" id="KW-0934">Plastid</keyword>
<evidence type="ECO:0000256" key="3">
    <source>
        <dbReference type="ARBA" id="ARBA00005845"/>
    </source>
</evidence>
<dbReference type="InterPro" id="IPR015300">
    <property type="entry name" value="DNA-bd_pseudobarrel_sf"/>
</dbReference>
<gene>
    <name evidence="14" type="ORF">BRAPAZ1V2_A06P02730.2</name>
</gene>
<keyword evidence="6" id="KW-0936">Ethylene signaling pathway</keyword>
<evidence type="ECO:0000259" key="12">
    <source>
        <dbReference type="PROSITE" id="PS50863"/>
    </source>
</evidence>
<dbReference type="PROSITE" id="PS50863">
    <property type="entry name" value="B3"/>
    <property type="match status" value="1"/>
</dbReference>
<sequence>MESLRFLYTVEMSSPCLLCPCPSSPTSLSSSSPRYHLLNTTFKRLGSSRNLRITCSSSSTFTGGQTQQSSFNDAEMKLIDALIGIQGRGKSASPKQLNDVESAVKVLEGLEGIPNPAESELIEGRWQLMFTTRPGTASPIQRTFTGVDVFTVFQDVYLKTTNDPRVSNIVKFSDFIGELKVEAVASIKDAKRVLFRFDRAAFALKFLPFKVPYPVPFRLLGDEAKGWLDTTYLSPSGNLRISRGNKGTTFVLQKETVPRQKLIATISQDKGVAEAIDEFLASNTNSKEDDYELLEGNWQMIWSSQMYTDSWLENAANGLMGRQIIEKDGRIKFEVNIIPAFRFSMKGKFLKSGGSTYELKMDDAAIIGGPFGYPIELTNNIELQVLLNEAKTMTETSGSSNSVLCLANPMEQPHVSTTTRSVLSNTKYKGVVQQPNGHWGAQIYSEHRRIWLGTFKSAAEAAASYDSASIKLRGIDANSYRNFPWCEITTHEPAFQANYTTEAVLNMIKDCSYQHKFMEYLRRRSQMVDFANINMVAAASRQSRGGRGVQEPFSCTPLFSKELTPSDVGKLNRLVIPKKHAVKHLPFISDGQKEREEGEIGEAVDDVEVVFYDRAMRQWKFRYCYWRSSQSFVFTRGWNGFVREKRLKEKDVIVFYHCDVPTNVMTLQGQNNSFLMIDVDYFTDKGPVAPKEVDKMVHNTSEEEMKTETKGGFMLFGVRIQ</sequence>
<evidence type="ECO:0000313" key="14">
    <source>
        <dbReference type="EMBL" id="CAG7868033.1"/>
    </source>
</evidence>
<dbReference type="GO" id="GO:0003677">
    <property type="term" value="F:DNA binding"/>
    <property type="evidence" value="ECO:0007669"/>
    <property type="project" value="UniProtKB-KW"/>
</dbReference>
<keyword evidence="9" id="KW-0238">DNA-binding</keyword>
<dbReference type="SUPFAM" id="SSF101936">
    <property type="entry name" value="DNA-binding pseudobarrel domain"/>
    <property type="match status" value="1"/>
</dbReference>
<evidence type="ECO:0000256" key="6">
    <source>
        <dbReference type="ARBA" id="ARBA00022745"/>
    </source>
</evidence>
<dbReference type="SUPFAM" id="SSF54171">
    <property type="entry name" value="DNA-binding domain"/>
    <property type="match status" value="1"/>
</dbReference>
<dbReference type="GO" id="GO:0005634">
    <property type="term" value="C:nucleus"/>
    <property type="evidence" value="ECO:0007669"/>
    <property type="project" value="UniProtKB-SubCell"/>
</dbReference>
<dbReference type="InterPro" id="IPR039633">
    <property type="entry name" value="PAP"/>
</dbReference>
<evidence type="ECO:0008006" key="16">
    <source>
        <dbReference type="Google" id="ProtNLM"/>
    </source>
</evidence>
<dbReference type="FunFam" id="3.30.730.10:FF:000008">
    <property type="entry name" value="AP2 domain-containing protein RAP2.8"/>
    <property type="match status" value="1"/>
</dbReference>
<dbReference type="Pfam" id="PF02362">
    <property type="entry name" value="B3"/>
    <property type="match status" value="1"/>
</dbReference>
<feature type="domain" description="AP2/ERF" evidence="13">
    <location>
        <begin position="427"/>
        <end position="484"/>
    </location>
</feature>
<dbReference type="Pfam" id="PF04755">
    <property type="entry name" value="PAP_fibrillin"/>
    <property type="match status" value="1"/>
</dbReference>
<reference evidence="14 15" key="1">
    <citation type="submission" date="2021-07" db="EMBL/GenBank/DDBJ databases">
        <authorList>
            <consortium name="Genoscope - CEA"/>
            <person name="William W."/>
        </authorList>
    </citation>
    <scope>NUCLEOTIDE SEQUENCE [LARGE SCALE GENOMIC DNA]</scope>
</reference>
<dbReference type="Proteomes" id="UP000694005">
    <property type="component" value="Chromosome A06"/>
</dbReference>
<dbReference type="InterPro" id="IPR003340">
    <property type="entry name" value="B3_DNA-bd"/>
</dbReference>
<dbReference type="AlphaFoldDB" id="A0A8D9G3S4"/>
<organism evidence="14 15">
    <name type="scientific">Brassica campestris</name>
    <name type="common">Field mustard</name>
    <dbReference type="NCBI Taxonomy" id="3711"/>
    <lineage>
        <taxon>Eukaryota</taxon>
        <taxon>Viridiplantae</taxon>
        <taxon>Streptophyta</taxon>
        <taxon>Embryophyta</taxon>
        <taxon>Tracheophyta</taxon>
        <taxon>Spermatophyta</taxon>
        <taxon>Magnoliopsida</taxon>
        <taxon>eudicotyledons</taxon>
        <taxon>Gunneridae</taxon>
        <taxon>Pentapetalae</taxon>
        <taxon>rosids</taxon>
        <taxon>malvids</taxon>
        <taxon>Brassicales</taxon>
        <taxon>Brassicaceae</taxon>
        <taxon>Brassiceae</taxon>
        <taxon>Brassica</taxon>
    </lineage>
</organism>
<accession>A0A8D9G3S4</accession>